<dbReference type="EMBL" id="JAHESD010000137">
    <property type="protein sequence ID" value="MBT1706529.1"/>
    <property type="molecule type" value="Genomic_DNA"/>
</dbReference>
<protein>
    <submittedName>
        <fullName evidence="2">TlpA family protein disulfide reductase</fullName>
    </submittedName>
</protein>
<dbReference type="Pfam" id="PF14289">
    <property type="entry name" value="DUF4369"/>
    <property type="match status" value="1"/>
</dbReference>
<dbReference type="InterPro" id="IPR000866">
    <property type="entry name" value="AhpC/TSA"/>
</dbReference>
<sequence>MRLILTTLIFIATLTCLAQPGYKIQFKVKGLKDTTAYLGYYYGESTFIKDTAKVDALGNFTFDGKQTLPQGVYFLVMNKIRLFEMVVGTNQRFSLTTSTDDYVKNIVVTGDQDNKLFFENMIFNMERHKEAEPFIKVLQDSTLKEDQKKNAREAYNKINDKVMAYQDNVITKYPGTITAKIFKANKPVKIPDAPKLANGAIDSTFQLRWYRQHFFDNFDLADDAMIRMPRPMYQEKINEYLDKLYAPIPDSLKKAIEFVISKAKKNQETYKYAVWICVIKYQTPEIMGLDEVYVHLYDKFFATGEMNFWVNEKLNKNLKDHADRLRKSLVGKTGPNLIMQDSNFKPKSMYDIKNRYTILFIFDPDCGHCKEETPKLVNFYNTNKKKFDVEVFAVSADTSMAKMRDYIKEMKMPWITVNGPRTYVGPYSDLYDALTTPSLYVLDSRKKIIGKKIPAEKLEDFLTHYEKIEKNKATAGKL</sequence>
<dbReference type="CDD" id="cd02966">
    <property type="entry name" value="TlpA_like_family"/>
    <property type="match status" value="1"/>
</dbReference>
<dbReference type="PANTHER" id="PTHR46472">
    <property type="entry name" value="NUCLEOREDOXIN"/>
    <property type="match status" value="1"/>
</dbReference>
<evidence type="ECO:0000259" key="1">
    <source>
        <dbReference type="PROSITE" id="PS51352"/>
    </source>
</evidence>
<comment type="caution">
    <text evidence="2">The sequence shown here is derived from an EMBL/GenBank/DDBJ whole genome shotgun (WGS) entry which is preliminary data.</text>
</comment>
<evidence type="ECO:0000313" key="2">
    <source>
        <dbReference type="EMBL" id="MBT1706529.1"/>
    </source>
</evidence>
<dbReference type="InterPro" id="IPR025380">
    <property type="entry name" value="DUF4369"/>
</dbReference>
<feature type="domain" description="Thioredoxin" evidence="1">
    <location>
        <begin position="328"/>
        <end position="467"/>
    </location>
</feature>
<dbReference type="SUPFAM" id="SSF52833">
    <property type="entry name" value="Thioredoxin-like"/>
    <property type="match status" value="1"/>
</dbReference>
<dbReference type="RefSeq" id="WP_254157945.1">
    <property type="nucleotide sequence ID" value="NZ_JAHESD010000137.1"/>
</dbReference>
<name>A0ABS5W037_9BACT</name>
<dbReference type="InterPro" id="IPR036249">
    <property type="entry name" value="Thioredoxin-like_sf"/>
</dbReference>
<dbReference type="Pfam" id="PF00578">
    <property type="entry name" value="AhpC-TSA"/>
    <property type="match status" value="1"/>
</dbReference>
<evidence type="ECO:0000313" key="3">
    <source>
        <dbReference type="Proteomes" id="UP000772618"/>
    </source>
</evidence>
<reference evidence="2 3" key="1">
    <citation type="submission" date="2021-05" db="EMBL/GenBank/DDBJ databases">
        <title>A Polyphasic approach of four new species of the genus Ohtaekwangia: Ohtaekwangia histidinii sp. nov., Ohtaekwangia cretensis sp. nov., Ohtaekwangia indiensis sp. nov., Ohtaekwangia reichenbachii sp. nov. from diverse environment.</title>
        <authorList>
            <person name="Octaviana S."/>
        </authorList>
    </citation>
    <scope>NUCLEOTIDE SEQUENCE [LARGE SCALE GENOMIC DNA]</scope>
    <source>
        <strain evidence="2 3">PWU20</strain>
    </source>
</reference>
<dbReference type="InterPro" id="IPR033395">
    <property type="entry name" value="DUF5106"/>
</dbReference>
<keyword evidence="3" id="KW-1185">Reference proteome</keyword>
<proteinExistence type="predicted"/>
<accession>A0ABS5W037</accession>
<dbReference type="Gene3D" id="3.40.30.10">
    <property type="entry name" value="Glutaredoxin"/>
    <property type="match status" value="1"/>
</dbReference>
<dbReference type="Proteomes" id="UP000772618">
    <property type="component" value="Unassembled WGS sequence"/>
</dbReference>
<dbReference type="InterPro" id="IPR013766">
    <property type="entry name" value="Thioredoxin_domain"/>
</dbReference>
<gene>
    <name evidence="2" type="ORF">KK060_24865</name>
</gene>
<dbReference type="PANTHER" id="PTHR46472:SF1">
    <property type="entry name" value="NUCLEOREDOXIN"/>
    <property type="match status" value="1"/>
</dbReference>
<dbReference type="PROSITE" id="PS51352">
    <property type="entry name" value="THIOREDOXIN_2"/>
    <property type="match status" value="1"/>
</dbReference>
<dbReference type="Pfam" id="PF17127">
    <property type="entry name" value="DUF5106"/>
    <property type="match status" value="1"/>
</dbReference>
<organism evidence="2 3">
    <name type="scientific">Chryseosolibacter indicus</name>
    <dbReference type="NCBI Taxonomy" id="2782351"/>
    <lineage>
        <taxon>Bacteria</taxon>
        <taxon>Pseudomonadati</taxon>
        <taxon>Bacteroidota</taxon>
        <taxon>Cytophagia</taxon>
        <taxon>Cytophagales</taxon>
        <taxon>Chryseotaleaceae</taxon>
        <taxon>Chryseosolibacter</taxon>
    </lineage>
</organism>